<evidence type="ECO:0000259" key="1">
    <source>
        <dbReference type="Pfam" id="PF09994"/>
    </source>
</evidence>
<dbReference type="Pfam" id="PF09994">
    <property type="entry name" value="T6SS_Tle1-like_cat"/>
    <property type="match status" value="1"/>
</dbReference>
<dbReference type="EMBL" id="CP138203">
    <property type="protein sequence ID" value="WPC72673.1"/>
    <property type="molecule type" value="Genomic_DNA"/>
</dbReference>
<dbReference type="PANTHER" id="PTHR33840">
    <property type="match status" value="1"/>
</dbReference>
<keyword evidence="3" id="KW-1185">Reference proteome</keyword>
<dbReference type="RefSeq" id="WP_261892278.1">
    <property type="nucleotide sequence ID" value="NZ_AP024895.1"/>
</dbReference>
<evidence type="ECO:0000313" key="3">
    <source>
        <dbReference type="Proteomes" id="UP001304071"/>
    </source>
</evidence>
<evidence type="ECO:0000313" key="2">
    <source>
        <dbReference type="EMBL" id="WPC72673.1"/>
    </source>
</evidence>
<dbReference type="InterPro" id="IPR018712">
    <property type="entry name" value="Tle1-like_cat"/>
</dbReference>
<feature type="domain" description="T6SS Phospholipase effector Tle1-like catalytic" evidence="1">
    <location>
        <begin position="3"/>
        <end position="258"/>
    </location>
</feature>
<dbReference type="Proteomes" id="UP001304071">
    <property type="component" value="Chromosome 1"/>
</dbReference>
<protein>
    <submittedName>
        <fullName evidence="2">DUF2235 domain-containing protein</fullName>
    </submittedName>
</protein>
<accession>A0ABZ0Q899</accession>
<proteinExistence type="predicted"/>
<reference evidence="2 3" key="1">
    <citation type="submission" date="2023-11" db="EMBL/GenBank/DDBJ databases">
        <title>Plant-associative lifestyle of Vibrio porteresiae and its evolutionary dynamics.</title>
        <authorList>
            <person name="Rameshkumar N."/>
            <person name="Kirti K."/>
        </authorList>
    </citation>
    <scope>NUCLEOTIDE SEQUENCE [LARGE SCALE GENOMIC DNA]</scope>
    <source>
        <strain evidence="2 3">MSSRF30</strain>
    </source>
</reference>
<gene>
    <name evidence="2" type="ORF">R8Z52_11095</name>
</gene>
<name>A0ABZ0Q899_9VIBR</name>
<dbReference type="PANTHER" id="PTHR33840:SF1">
    <property type="entry name" value="TLE1 PHOSPHOLIPASE DOMAIN-CONTAINING PROTEIN"/>
    <property type="match status" value="1"/>
</dbReference>
<organism evidence="2 3">
    <name type="scientific">Vibrio porteresiae DSM 19223</name>
    <dbReference type="NCBI Taxonomy" id="1123496"/>
    <lineage>
        <taxon>Bacteria</taxon>
        <taxon>Pseudomonadati</taxon>
        <taxon>Pseudomonadota</taxon>
        <taxon>Gammaproteobacteria</taxon>
        <taxon>Vibrionales</taxon>
        <taxon>Vibrionaceae</taxon>
        <taxon>Vibrio</taxon>
    </lineage>
</organism>
<sequence>MSKKIVILLDGTSNVPANNTNINKLNNLIKHNDNQVVTYFTGIATHPDKFLDAVEDATGLHISSKITHAYASIAEVYDQGDEIFIFGFSRGAYEARALASLINYVGIINRKKAGKDGLRRMAEIAYGFYLTKRNKVSKVGEKVFEMVETVKNSHCVTFLGVFDTVAALGFPLENKDAEKFDKEIYRFFDTELNENVLNAYHALAVDEHRFAFEPVLWTKHSPNTKMEQIWFAGCHQDIGGGYPDNDKLSRIPLKWMIDKAQGVGLEFVEDFQIDENDFSAELHDSYAAFKKEVMLPQLYGTPVLRPMLDPHYTDQYVHSSVALRRQDQSLKYAPDNPTYVDKSEQPLMTVNFENYPQILQN</sequence>